<comment type="caution">
    <text evidence="2">The sequence shown here is derived from an EMBL/GenBank/DDBJ whole genome shotgun (WGS) entry which is preliminary data.</text>
</comment>
<evidence type="ECO:0000313" key="2">
    <source>
        <dbReference type="EMBL" id="KAK8780801.1"/>
    </source>
</evidence>
<reference evidence="2 3" key="1">
    <citation type="journal article" date="2023" name="Arcadia Sci">
        <title>De novo assembly of a long-read Amblyomma americanum tick genome.</title>
        <authorList>
            <person name="Chou S."/>
            <person name="Poskanzer K.E."/>
            <person name="Rollins M."/>
            <person name="Thuy-Boun P.S."/>
        </authorList>
    </citation>
    <scope>NUCLEOTIDE SEQUENCE [LARGE SCALE GENOMIC DNA]</scope>
    <source>
        <strain evidence="2">F_SG_1</strain>
        <tissue evidence="2">Salivary glands</tissue>
    </source>
</reference>
<evidence type="ECO:0000256" key="1">
    <source>
        <dbReference type="SAM" id="MobiDB-lite"/>
    </source>
</evidence>
<proteinExistence type="predicted"/>
<dbReference type="Proteomes" id="UP001321473">
    <property type="component" value="Unassembled WGS sequence"/>
</dbReference>
<protein>
    <submittedName>
        <fullName evidence="2">Uncharacterized protein</fullName>
    </submittedName>
</protein>
<dbReference type="EMBL" id="JARKHS020008411">
    <property type="protein sequence ID" value="KAK8780801.1"/>
    <property type="molecule type" value="Genomic_DNA"/>
</dbReference>
<organism evidence="2 3">
    <name type="scientific">Amblyomma americanum</name>
    <name type="common">Lone star tick</name>
    <dbReference type="NCBI Taxonomy" id="6943"/>
    <lineage>
        <taxon>Eukaryota</taxon>
        <taxon>Metazoa</taxon>
        <taxon>Ecdysozoa</taxon>
        <taxon>Arthropoda</taxon>
        <taxon>Chelicerata</taxon>
        <taxon>Arachnida</taxon>
        <taxon>Acari</taxon>
        <taxon>Parasitiformes</taxon>
        <taxon>Ixodida</taxon>
        <taxon>Ixodoidea</taxon>
        <taxon>Ixodidae</taxon>
        <taxon>Amblyomminae</taxon>
        <taxon>Amblyomma</taxon>
    </lineage>
</organism>
<accession>A0AAQ4F1J5</accession>
<keyword evidence="3" id="KW-1185">Reference proteome</keyword>
<sequence>RDSQKKTWQPAVNLTNGSRHSNKTLVCRSPLDWLSVNLYGKAKIRGYRDLVPKRAPVQEPRKPCSRCVDRRSAGR</sequence>
<feature type="compositionally biased region" description="Basic and acidic residues" evidence="1">
    <location>
        <begin position="59"/>
        <end position="75"/>
    </location>
</feature>
<dbReference type="AlphaFoldDB" id="A0AAQ4F1J5"/>
<feature type="compositionally biased region" description="Polar residues" evidence="1">
    <location>
        <begin position="1"/>
        <end position="19"/>
    </location>
</feature>
<feature type="region of interest" description="Disordered" evidence="1">
    <location>
        <begin position="1"/>
        <end position="21"/>
    </location>
</feature>
<feature type="region of interest" description="Disordered" evidence="1">
    <location>
        <begin position="54"/>
        <end position="75"/>
    </location>
</feature>
<gene>
    <name evidence="2" type="ORF">V5799_017856</name>
</gene>
<name>A0AAQ4F1J5_AMBAM</name>
<feature type="non-terminal residue" evidence="2">
    <location>
        <position position="1"/>
    </location>
</feature>
<evidence type="ECO:0000313" key="3">
    <source>
        <dbReference type="Proteomes" id="UP001321473"/>
    </source>
</evidence>